<keyword evidence="3" id="KW-1185">Reference proteome</keyword>
<evidence type="ECO:0000256" key="1">
    <source>
        <dbReference type="SAM" id="MobiDB-lite"/>
    </source>
</evidence>
<protein>
    <submittedName>
        <fullName evidence="2">Uncharacterized protein</fullName>
    </submittedName>
</protein>
<evidence type="ECO:0000313" key="2">
    <source>
        <dbReference type="EMBL" id="BCX66848.1"/>
    </source>
</evidence>
<dbReference type="Proteomes" id="UP000218595">
    <property type="component" value="Chromosome"/>
</dbReference>
<feature type="compositionally biased region" description="Low complexity" evidence="1">
    <location>
        <begin position="57"/>
        <end position="67"/>
    </location>
</feature>
<evidence type="ECO:0000313" key="3">
    <source>
        <dbReference type="Proteomes" id="UP000218595"/>
    </source>
</evidence>
<accession>A0ABM7RVU3</accession>
<name>A0ABM7RVU3_9PSED</name>
<feature type="region of interest" description="Disordered" evidence="1">
    <location>
        <begin position="48"/>
        <end position="67"/>
    </location>
</feature>
<dbReference type="RefSeq" id="WP_177409553.1">
    <property type="nucleotide sequence ID" value="NZ_AP017423.2"/>
</dbReference>
<organism evidence="2 3">
    <name type="scientific">Pseudomonas izuensis</name>
    <dbReference type="NCBI Taxonomy" id="2684212"/>
    <lineage>
        <taxon>Bacteria</taxon>
        <taxon>Pseudomonadati</taxon>
        <taxon>Pseudomonadota</taxon>
        <taxon>Gammaproteobacteria</taxon>
        <taxon>Pseudomonadales</taxon>
        <taxon>Pseudomonadaceae</taxon>
        <taxon>Pseudomonas</taxon>
    </lineage>
</organism>
<sequence>MEALLEHTGDLDKAEVLQASIPEWLANADLNGVQALKSAFEQSFWLKPGPGRRSKSSSRWTSSARSN</sequence>
<reference evidence="2 3" key="1">
    <citation type="submission" date="2016-04" db="EMBL/GenBank/DDBJ databases">
        <title>Complete genome sequence of Pseudomonas sp. LAB-08 isolated from TCE contaminated aquifer soil.</title>
        <authorList>
            <person name="Dohra H."/>
            <person name="Suzuki K."/>
            <person name="Fatma A."/>
            <person name="Inuzuka Y."/>
            <person name="Honjo M."/>
            <person name="Tashiro Y."/>
            <person name="Futamata H."/>
        </authorList>
    </citation>
    <scope>NUCLEOTIDE SEQUENCE [LARGE SCALE GENOMIC DNA]</scope>
    <source>
        <strain evidence="2 3">LAB-08</strain>
    </source>
</reference>
<dbReference type="EMBL" id="AP017423">
    <property type="protein sequence ID" value="BCX66848.1"/>
    <property type="molecule type" value="Genomic_DNA"/>
</dbReference>
<proteinExistence type="predicted"/>
<gene>
    <name evidence="2" type="ORF">LAB08_R14720</name>
</gene>